<dbReference type="Proteomes" id="UP000287033">
    <property type="component" value="Unassembled WGS sequence"/>
</dbReference>
<protein>
    <submittedName>
        <fullName evidence="1">Uncharacterized protein</fullName>
    </submittedName>
</protein>
<gene>
    <name evidence="1" type="ORF">chiPu_0028395</name>
</gene>
<name>A0A401TPJ3_CHIPU</name>
<dbReference type="EMBL" id="BEZZ01130730">
    <property type="protein sequence ID" value="GCC44600.1"/>
    <property type="molecule type" value="Genomic_DNA"/>
</dbReference>
<organism evidence="1 2">
    <name type="scientific">Chiloscyllium punctatum</name>
    <name type="common">Brownbanded bambooshark</name>
    <name type="synonym">Hemiscyllium punctatum</name>
    <dbReference type="NCBI Taxonomy" id="137246"/>
    <lineage>
        <taxon>Eukaryota</taxon>
        <taxon>Metazoa</taxon>
        <taxon>Chordata</taxon>
        <taxon>Craniata</taxon>
        <taxon>Vertebrata</taxon>
        <taxon>Chondrichthyes</taxon>
        <taxon>Elasmobranchii</taxon>
        <taxon>Galeomorphii</taxon>
        <taxon>Galeoidea</taxon>
        <taxon>Orectolobiformes</taxon>
        <taxon>Hemiscylliidae</taxon>
        <taxon>Chiloscyllium</taxon>
    </lineage>
</organism>
<reference evidence="1 2" key="1">
    <citation type="journal article" date="2018" name="Nat. Ecol. Evol.">
        <title>Shark genomes provide insights into elasmobranch evolution and the origin of vertebrates.</title>
        <authorList>
            <person name="Hara Y"/>
            <person name="Yamaguchi K"/>
            <person name="Onimaru K"/>
            <person name="Kadota M"/>
            <person name="Koyanagi M"/>
            <person name="Keeley SD"/>
            <person name="Tatsumi K"/>
            <person name="Tanaka K"/>
            <person name="Motone F"/>
            <person name="Kageyama Y"/>
            <person name="Nozu R"/>
            <person name="Adachi N"/>
            <person name="Nishimura O"/>
            <person name="Nakagawa R"/>
            <person name="Tanegashima C"/>
            <person name="Kiyatake I"/>
            <person name="Matsumoto R"/>
            <person name="Murakumo K"/>
            <person name="Nishida K"/>
            <person name="Terakita A"/>
            <person name="Kuratani S"/>
            <person name="Sato K"/>
            <person name="Hyodo S Kuraku.S."/>
        </authorList>
    </citation>
    <scope>NUCLEOTIDE SEQUENCE [LARGE SCALE GENOMIC DNA]</scope>
</reference>
<proteinExistence type="predicted"/>
<evidence type="ECO:0000313" key="2">
    <source>
        <dbReference type="Proteomes" id="UP000287033"/>
    </source>
</evidence>
<comment type="caution">
    <text evidence="1">The sequence shown here is derived from an EMBL/GenBank/DDBJ whole genome shotgun (WGS) entry which is preliminary data.</text>
</comment>
<accession>A0A401TPJ3</accession>
<dbReference type="AlphaFoldDB" id="A0A401TPJ3"/>
<sequence length="116" mass="12386">MEPGALAPVHPHHAALVDRERELAVLELECRLAEQFAPPAMQGADLGLIAGRDLLEVVDGGDHLAGDAVALRRHAEQHLQQLDGRRPVGIVSGFFQLGERRRVAGQPALHGGDDVG</sequence>
<evidence type="ECO:0000313" key="1">
    <source>
        <dbReference type="EMBL" id="GCC44600.1"/>
    </source>
</evidence>
<keyword evidence="2" id="KW-1185">Reference proteome</keyword>
<feature type="non-terminal residue" evidence="1">
    <location>
        <position position="116"/>
    </location>
</feature>